<evidence type="ECO:0000256" key="4">
    <source>
        <dbReference type="SAM" id="MobiDB-lite"/>
    </source>
</evidence>
<feature type="repeat" description="ANK" evidence="3">
    <location>
        <begin position="56"/>
        <end position="88"/>
    </location>
</feature>
<evidence type="ECO:0000256" key="1">
    <source>
        <dbReference type="ARBA" id="ARBA00022737"/>
    </source>
</evidence>
<dbReference type="AlphaFoldDB" id="A0AA88XDA9"/>
<protein>
    <submittedName>
        <fullName evidence="5">Uncharacterized protein</fullName>
    </submittedName>
</protein>
<reference evidence="5" key="1">
    <citation type="submission" date="2019-08" db="EMBL/GenBank/DDBJ databases">
        <title>The improved chromosome-level genome for the pearl oyster Pinctada fucata martensii using PacBio sequencing and Hi-C.</title>
        <authorList>
            <person name="Zheng Z."/>
        </authorList>
    </citation>
    <scope>NUCLEOTIDE SEQUENCE</scope>
    <source>
        <strain evidence="5">ZZ-2019</strain>
        <tissue evidence="5">Adductor muscle</tissue>
    </source>
</reference>
<accession>A0AA88XDA9</accession>
<feature type="repeat" description="ANK" evidence="3">
    <location>
        <begin position="123"/>
        <end position="155"/>
    </location>
</feature>
<dbReference type="InterPro" id="IPR036770">
    <property type="entry name" value="Ankyrin_rpt-contain_sf"/>
</dbReference>
<evidence type="ECO:0000256" key="2">
    <source>
        <dbReference type="ARBA" id="ARBA00023043"/>
    </source>
</evidence>
<dbReference type="InterPro" id="IPR002110">
    <property type="entry name" value="Ankyrin_rpt"/>
</dbReference>
<keyword evidence="1" id="KW-0677">Repeat</keyword>
<feature type="repeat" description="ANK" evidence="3">
    <location>
        <begin position="156"/>
        <end position="188"/>
    </location>
</feature>
<dbReference type="PRINTS" id="PR01415">
    <property type="entry name" value="ANKYRIN"/>
</dbReference>
<evidence type="ECO:0000313" key="5">
    <source>
        <dbReference type="EMBL" id="KAK3083084.1"/>
    </source>
</evidence>
<name>A0AA88XDA9_PINIB</name>
<organism evidence="5 6">
    <name type="scientific">Pinctada imbricata</name>
    <name type="common">Atlantic pearl-oyster</name>
    <name type="synonym">Pinctada martensii</name>
    <dbReference type="NCBI Taxonomy" id="66713"/>
    <lineage>
        <taxon>Eukaryota</taxon>
        <taxon>Metazoa</taxon>
        <taxon>Spiralia</taxon>
        <taxon>Lophotrochozoa</taxon>
        <taxon>Mollusca</taxon>
        <taxon>Bivalvia</taxon>
        <taxon>Autobranchia</taxon>
        <taxon>Pteriomorphia</taxon>
        <taxon>Pterioida</taxon>
        <taxon>Pterioidea</taxon>
        <taxon>Pteriidae</taxon>
        <taxon>Pinctada</taxon>
    </lineage>
</organism>
<dbReference type="Pfam" id="PF12796">
    <property type="entry name" value="Ank_2"/>
    <property type="match status" value="2"/>
</dbReference>
<keyword evidence="2 3" id="KW-0040">ANK repeat</keyword>
<keyword evidence="6" id="KW-1185">Reference proteome</keyword>
<dbReference type="SUPFAM" id="SSF48403">
    <property type="entry name" value="Ankyrin repeat"/>
    <property type="match status" value="1"/>
</dbReference>
<dbReference type="PROSITE" id="PS50088">
    <property type="entry name" value="ANK_REPEAT"/>
    <property type="match status" value="4"/>
</dbReference>
<dbReference type="EMBL" id="VSWD01000014">
    <property type="protein sequence ID" value="KAK3083084.1"/>
    <property type="molecule type" value="Genomic_DNA"/>
</dbReference>
<dbReference type="PANTHER" id="PTHR24173:SF83">
    <property type="entry name" value="SOCS BOX DOMAIN-CONTAINING PROTEIN"/>
    <property type="match status" value="1"/>
</dbReference>
<evidence type="ECO:0000256" key="3">
    <source>
        <dbReference type="PROSITE-ProRule" id="PRU00023"/>
    </source>
</evidence>
<dbReference type="Gene3D" id="1.25.40.20">
    <property type="entry name" value="Ankyrin repeat-containing domain"/>
    <property type="match status" value="2"/>
</dbReference>
<sequence>MRSGKMRHSNSTWSLSAWTNHYNKRKRKSSPEEPPEPTRRPSLVETVYDINRIDAKGRSLLFYAAQCDQPEVAVQLINAGCDANIADHHGNTPLHEAAEYGHIEIVNLLIEKGKCRLNPINALGQTPLMKAVANDNLQICKILIKAGCDKDSLDHLNRSALLIGLREGSEDSVLYLLKSGSDVNIVDGEGHSALYYAVFSTYLTSLLIAKKLMHTSKL</sequence>
<evidence type="ECO:0000313" key="6">
    <source>
        <dbReference type="Proteomes" id="UP001186944"/>
    </source>
</evidence>
<proteinExistence type="predicted"/>
<dbReference type="Proteomes" id="UP001186944">
    <property type="component" value="Unassembled WGS sequence"/>
</dbReference>
<dbReference type="PANTHER" id="PTHR24173">
    <property type="entry name" value="ANKYRIN REPEAT CONTAINING"/>
    <property type="match status" value="1"/>
</dbReference>
<feature type="region of interest" description="Disordered" evidence="4">
    <location>
        <begin position="23"/>
        <end position="43"/>
    </location>
</feature>
<dbReference type="PROSITE" id="PS50297">
    <property type="entry name" value="ANK_REP_REGION"/>
    <property type="match status" value="2"/>
</dbReference>
<feature type="repeat" description="ANK" evidence="3">
    <location>
        <begin position="89"/>
        <end position="113"/>
    </location>
</feature>
<dbReference type="SMART" id="SM00248">
    <property type="entry name" value="ANK"/>
    <property type="match status" value="4"/>
</dbReference>
<comment type="caution">
    <text evidence="5">The sequence shown here is derived from an EMBL/GenBank/DDBJ whole genome shotgun (WGS) entry which is preliminary data.</text>
</comment>
<gene>
    <name evidence="5" type="ORF">FSP39_013519</name>
</gene>